<dbReference type="CDD" id="cd00037">
    <property type="entry name" value="CLECT"/>
    <property type="match status" value="1"/>
</dbReference>
<accession>A0AAV2I9A8</accession>
<dbReference type="Pfam" id="PF00057">
    <property type="entry name" value="Ldl_recept_a"/>
    <property type="match status" value="1"/>
</dbReference>
<protein>
    <submittedName>
        <fullName evidence="7">Uncharacterized protein</fullName>
    </submittedName>
</protein>
<dbReference type="CDD" id="cd00041">
    <property type="entry name" value="CUB"/>
    <property type="match status" value="1"/>
</dbReference>
<dbReference type="InterPro" id="IPR016186">
    <property type="entry name" value="C-type_lectin-like/link_sf"/>
</dbReference>
<dbReference type="Gene3D" id="2.60.120.290">
    <property type="entry name" value="Spermadhesin, CUB domain"/>
    <property type="match status" value="1"/>
</dbReference>
<keyword evidence="1" id="KW-0677">Repeat</keyword>
<feature type="non-terminal residue" evidence="7">
    <location>
        <position position="361"/>
    </location>
</feature>
<dbReference type="InterPro" id="IPR000859">
    <property type="entry name" value="CUB_dom"/>
</dbReference>
<dbReference type="SUPFAM" id="SSF57424">
    <property type="entry name" value="LDL receptor-like module"/>
    <property type="match status" value="1"/>
</dbReference>
<dbReference type="PROSITE" id="PS50041">
    <property type="entry name" value="C_TYPE_LECTIN_2"/>
    <property type="match status" value="1"/>
</dbReference>
<dbReference type="SMART" id="SM00042">
    <property type="entry name" value="CUB"/>
    <property type="match status" value="1"/>
</dbReference>
<feature type="disulfide bond" evidence="4">
    <location>
        <begin position="178"/>
        <end position="196"/>
    </location>
</feature>
<evidence type="ECO:0000256" key="3">
    <source>
        <dbReference type="PROSITE-ProRule" id="PRU00059"/>
    </source>
</evidence>
<dbReference type="Gene3D" id="4.10.400.10">
    <property type="entry name" value="Low-density Lipoprotein Receptor"/>
    <property type="match status" value="1"/>
</dbReference>
<gene>
    <name evidence="7" type="ORF">GSLYS_00016931001</name>
</gene>
<dbReference type="InterPro" id="IPR002172">
    <property type="entry name" value="LDrepeatLR_classA_rpt"/>
</dbReference>
<dbReference type="PROSITE" id="PS50068">
    <property type="entry name" value="LDLRA_2"/>
    <property type="match status" value="1"/>
</dbReference>
<feature type="domain" description="CUB" evidence="5">
    <location>
        <begin position="205"/>
        <end position="318"/>
    </location>
</feature>
<dbReference type="InterPro" id="IPR035914">
    <property type="entry name" value="Sperma_CUB_dom_sf"/>
</dbReference>
<evidence type="ECO:0000259" key="5">
    <source>
        <dbReference type="PROSITE" id="PS01180"/>
    </source>
</evidence>
<keyword evidence="8" id="KW-1185">Reference proteome</keyword>
<dbReference type="Proteomes" id="UP001497497">
    <property type="component" value="Unassembled WGS sequence"/>
</dbReference>
<comment type="caution">
    <text evidence="7">The sequence shown here is derived from an EMBL/GenBank/DDBJ whole genome shotgun (WGS) entry which is preliminary data.</text>
</comment>
<dbReference type="SUPFAM" id="SSF49854">
    <property type="entry name" value="Spermadhesin, CUB domain"/>
    <property type="match status" value="1"/>
</dbReference>
<evidence type="ECO:0000313" key="7">
    <source>
        <dbReference type="EMBL" id="CAL1543397.1"/>
    </source>
</evidence>
<dbReference type="Gene3D" id="3.10.100.10">
    <property type="entry name" value="Mannose-Binding Protein A, subunit A"/>
    <property type="match status" value="1"/>
</dbReference>
<dbReference type="PANTHER" id="PTHR24251">
    <property type="entry name" value="OVOCHYMASE-RELATED"/>
    <property type="match status" value="1"/>
</dbReference>
<keyword evidence="2 4" id="KW-1015">Disulfide bond</keyword>
<evidence type="ECO:0000256" key="4">
    <source>
        <dbReference type="PROSITE-ProRule" id="PRU00124"/>
    </source>
</evidence>
<dbReference type="EMBL" id="CAXITT010000546">
    <property type="protein sequence ID" value="CAL1543397.1"/>
    <property type="molecule type" value="Genomic_DNA"/>
</dbReference>
<evidence type="ECO:0000259" key="6">
    <source>
        <dbReference type="PROSITE" id="PS50041"/>
    </source>
</evidence>
<dbReference type="AlphaFoldDB" id="A0AAV2I9A8"/>
<evidence type="ECO:0000256" key="1">
    <source>
        <dbReference type="ARBA" id="ARBA00022737"/>
    </source>
</evidence>
<name>A0AAV2I9A8_LYMST</name>
<proteinExistence type="predicted"/>
<dbReference type="PROSITE" id="PS01209">
    <property type="entry name" value="LDLRA_1"/>
    <property type="match status" value="1"/>
</dbReference>
<dbReference type="Pfam" id="PF00431">
    <property type="entry name" value="CUB"/>
    <property type="match status" value="1"/>
</dbReference>
<dbReference type="SMART" id="SM00192">
    <property type="entry name" value="LDLa"/>
    <property type="match status" value="1"/>
</dbReference>
<organism evidence="7 8">
    <name type="scientific">Lymnaea stagnalis</name>
    <name type="common">Great pond snail</name>
    <name type="synonym">Helix stagnalis</name>
    <dbReference type="NCBI Taxonomy" id="6523"/>
    <lineage>
        <taxon>Eukaryota</taxon>
        <taxon>Metazoa</taxon>
        <taxon>Spiralia</taxon>
        <taxon>Lophotrochozoa</taxon>
        <taxon>Mollusca</taxon>
        <taxon>Gastropoda</taxon>
        <taxon>Heterobranchia</taxon>
        <taxon>Euthyneura</taxon>
        <taxon>Panpulmonata</taxon>
        <taxon>Hygrophila</taxon>
        <taxon>Lymnaeoidea</taxon>
        <taxon>Lymnaeidae</taxon>
        <taxon>Lymnaea</taxon>
    </lineage>
</organism>
<dbReference type="InterPro" id="IPR036055">
    <property type="entry name" value="LDL_receptor-like_sf"/>
</dbReference>
<feature type="disulfide bond" evidence="4">
    <location>
        <begin position="171"/>
        <end position="183"/>
    </location>
</feature>
<dbReference type="InterPro" id="IPR016187">
    <property type="entry name" value="CTDL_fold"/>
</dbReference>
<dbReference type="CDD" id="cd00112">
    <property type="entry name" value="LDLa"/>
    <property type="match status" value="1"/>
</dbReference>
<feature type="domain" description="C-type lectin" evidence="6">
    <location>
        <begin position="46"/>
        <end position="167"/>
    </location>
</feature>
<feature type="disulfide bond" evidence="4">
    <location>
        <begin position="190"/>
        <end position="205"/>
    </location>
</feature>
<dbReference type="Pfam" id="PF00059">
    <property type="entry name" value="Lectin_C"/>
    <property type="match status" value="1"/>
</dbReference>
<dbReference type="InterPro" id="IPR001304">
    <property type="entry name" value="C-type_lectin-like"/>
</dbReference>
<dbReference type="InterPro" id="IPR023415">
    <property type="entry name" value="LDLR_class-A_CS"/>
</dbReference>
<evidence type="ECO:0000313" key="8">
    <source>
        <dbReference type="Proteomes" id="UP001497497"/>
    </source>
</evidence>
<dbReference type="PROSITE" id="PS01180">
    <property type="entry name" value="CUB"/>
    <property type="match status" value="1"/>
</dbReference>
<dbReference type="SMART" id="SM00034">
    <property type="entry name" value="CLECT"/>
    <property type="match status" value="1"/>
</dbReference>
<reference evidence="7 8" key="1">
    <citation type="submission" date="2024-04" db="EMBL/GenBank/DDBJ databases">
        <authorList>
            <consortium name="Genoscope - CEA"/>
            <person name="William W."/>
        </authorList>
    </citation>
    <scope>NUCLEOTIDE SEQUENCE [LARGE SCALE GENOMIC DNA]</scope>
</reference>
<evidence type="ECO:0000256" key="2">
    <source>
        <dbReference type="ARBA" id="ARBA00023157"/>
    </source>
</evidence>
<comment type="caution">
    <text evidence="3">Lacks conserved residue(s) required for the propagation of feature annotation.</text>
</comment>
<sequence length="361" mass="40058">MADSGRIQWIYSLVWIGIFGNIAVLDNVVSAENLAVLSCPAGWDLRGSQCYKLYNKRLTWGSAVDACRLQGATIVQVRDLPTNNYLGSKARNASFTDFWIGLKAANFSGEFINAEWSDGTQWSLYSGFWSNGQPNISLGDCVYIAEYSGHYLWSLGTCEEKKAVICEFKACDNASFRCMNSVCISNSRVCDGQEDCQDRSDEINCPSLCHNFYEKESGEISVGYPEFYRANTSCKWTIEGPVGSVIEIDFTIVSTEAGVDEIVILGSGKSDSYSVTLGRLSGTVSYSTFRSGNNFMIVRFTSDGVTQMRGFSANWTAVQSQYSDNGEMLNSDTSFKNLSSFRYPNPYLPNQESIYIISTQQ</sequence>
<dbReference type="SUPFAM" id="SSF56436">
    <property type="entry name" value="C-type lectin-like"/>
    <property type="match status" value="1"/>
</dbReference>